<dbReference type="InterPro" id="IPR015946">
    <property type="entry name" value="KH_dom-like_a/b"/>
</dbReference>
<gene>
    <name evidence="1" type="ORF">PBR20603_01247</name>
</gene>
<dbReference type="SUPFAM" id="SSF82784">
    <property type="entry name" value="OsmC-like"/>
    <property type="match status" value="1"/>
</dbReference>
<proteinExistence type="predicted"/>
<dbReference type="AlphaFoldDB" id="A0A5E5BPM4"/>
<dbReference type="OrthoDB" id="9795405at2"/>
<dbReference type="Gene3D" id="3.30.300.20">
    <property type="match status" value="1"/>
</dbReference>
<dbReference type="InterPro" id="IPR036102">
    <property type="entry name" value="OsmC/Ohrsf"/>
</dbReference>
<dbReference type="RefSeq" id="WP_150558666.1">
    <property type="nucleotide sequence ID" value="NZ_CABPST010000002.1"/>
</dbReference>
<dbReference type="InterPro" id="IPR003718">
    <property type="entry name" value="OsmC/Ohr_fam"/>
</dbReference>
<accession>A0A5E5BPM4</accession>
<protein>
    <submittedName>
        <fullName evidence="1">Peroxiredoxin</fullName>
    </submittedName>
</protein>
<dbReference type="Pfam" id="PF02566">
    <property type="entry name" value="OsmC"/>
    <property type="match status" value="1"/>
</dbReference>
<evidence type="ECO:0000313" key="2">
    <source>
        <dbReference type="Proteomes" id="UP000382040"/>
    </source>
</evidence>
<evidence type="ECO:0000313" key="1">
    <source>
        <dbReference type="EMBL" id="VVE87318.1"/>
    </source>
</evidence>
<reference evidence="1 2" key="1">
    <citation type="submission" date="2019-08" db="EMBL/GenBank/DDBJ databases">
        <authorList>
            <person name="Peeters C."/>
        </authorList>
    </citation>
    <scope>NUCLEOTIDE SEQUENCE [LARGE SCALE GENOMIC DNA]</scope>
    <source>
        <strain evidence="1 2">LMG 20603</strain>
    </source>
</reference>
<dbReference type="EMBL" id="CABPST010000002">
    <property type="protein sequence ID" value="VVE87318.1"/>
    <property type="molecule type" value="Genomic_DNA"/>
</dbReference>
<sequence>MASGEHQYRIGVEWTGNQGSGTSGYREYGRNHEIRAEGKPTIPGSSDPAFRGDAARWNPEDLLVAAASACHKLWYLHLCAEAGVIVDQYTDDALGTMIDTAQEGRFTRILLRPHVTIRAGSNAALAAELHHEAHARCYVANSVNFPIDCEPRIDVLPA</sequence>
<dbReference type="PANTHER" id="PTHR42830">
    <property type="entry name" value="OSMOTICALLY INDUCIBLE FAMILY PROTEIN"/>
    <property type="match status" value="1"/>
</dbReference>
<organism evidence="1 2">
    <name type="scientific">Pandoraea bronchicola</name>
    <dbReference type="NCBI Taxonomy" id="2508287"/>
    <lineage>
        <taxon>Bacteria</taxon>
        <taxon>Pseudomonadati</taxon>
        <taxon>Pseudomonadota</taxon>
        <taxon>Betaproteobacteria</taxon>
        <taxon>Burkholderiales</taxon>
        <taxon>Burkholderiaceae</taxon>
        <taxon>Pandoraea</taxon>
    </lineage>
</organism>
<name>A0A5E5BPM4_9BURK</name>
<dbReference type="InterPro" id="IPR052707">
    <property type="entry name" value="OsmC_Ohr_Peroxiredoxin"/>
</dbReference>
<dbReference type="PANTHER" id="PTHR42830:SF2">
    <property type="entry name" value="OSMC_OHR FAMILY PROTEIN"/>
    <property type="match status" value="1"/>
</dbReference>
<keyword evidence="2" id="KW-1185">Reference proteome</keyword>
<dbReference type="Proteomes" id="UP000382040">
    <property type="component" value="Unassembled WGS sequence"/>
</dbReference>